<evidence type="ECO:0000313" key="10">
    <source>
        <dbReference type="EMBL" id="ECL0293439.1"/>
    </source>
</evidence>
<dbReference type="Gene3D" id="2.60.120.370">
    <property type="entry name" value="YhcH/YjgK/YiaL"/>
    <property type="match status" value="1"/>
</dbReference>
<dbReference type="PANTHER" id="PTHR34986">
    <property type="entry name" value="EVOLVED BETA-GALACTOSIDASE SUBUNIT BETA"/>
    <property type="match status" value="1"/>
</dbReference>
<evidence type="ECO:0000313" key="3">
    <source>
        <dbReference type="EMBL" id="EAK0055956.1"/>
    </source>
</evidence>
<dbReference type="PANTHER" id="PTHR34986:SF1">
    <property type="entry name" value="PROTEIN YIAL"/>
    <property type="match status" value="1"/>
</dbReference>
<proteinExistence type="predicted"/>
<reference evidence="10" key="2">
    <citation type="submission" date="2019-06" db="EMBL/GenBank/DDBJ databases">
        <authorList>
            <consortium name="NARMS: The National Antimicrobial Resistance Monitoring System"/>
        </authorList>
    </citation>
    <scope>NUCLEOTIDE SEQUENCE</scope>
    <source>
        <strain evidence="9">CVM N17C057</strain>
        <strain evidence="5">FSIS11807354</strain>
        <strain evidence="8">FSIS11810584</strain>
        <strain evidence="6">FSIS11920201</strain>
        <strain evidence="10">FSIS11921937</strain>
        <strain evidence="11">FSIS11925448</strain>
        <strain evidence="7">FSIS1605861</strain>
        <strain evidence="1">FSIS1606351</strain>
        <strain evidence="2">FSIS1607015</strain>
        <strain evidence="3">FSIS1609793</strain>
    </source>
</reference>
<dbReference type="EMBL" id="AACQKE010000030">
    <property type="protein sequence ID" value="EAL6855272.1"/>
    <property type="molecule type" value="Genomic_DNA"/>
</dbReference>
<evidence type="ECO:0000313" key="1">
    <source>
        <dbReference type="EMBL" id="EAJ7597127.1"/>
    </source>
</evidence>
<dbReference type="NCBIfam" id="TIGR00022">
    <property type="entry name" value="YhcH/YjgK/YiaL family protein"/>
    <property type="match status" value="1"/>
</dbReference>
<sequence>MAIFCKLRDIGRYNIKDLDLIFNYLSNCTNPRSKEFARLLAYQEGVFEKIRLTEDIFALEQTYFTKNESQAFFESHRDYMDIQLIVSGEEKIEFGNKELFEIEKEYDETKDLIVYKKPKFSVSSLVLNTNDIAIFYPEDVHMPGLSIEHSSYVIKTVIKCKI</sequence>
<evidence type="ECO:0000313" key="6">
    <source>
        <dbReference type="EMBL" id="EAK6987523.1"/>
    </source>
</evidence>
<dbReference type="Pfam" id="PF04074">
    <property type="entry name" value="DUF386"/>
    <property type="match status" value="1"/>
</dbReference>
<dbReference type="EMBL" id="AACAQG010000004">
    <property type="protein sequence ID" value="EAJ7778729.1"/>
    <property type="molecule type" value="Genomic_DNA"/>
</dbReference>
<name>A0A5Y7FWA9_CAMCO</name>
<accession>A0A5Y7FWA9</accession>
<dbReference type="InterPro" id="IPR004375">
    <property type="entry name" value="NanQ/TabA/YiaL"/>
</dbReference>
<evidence type="ECO:0000313" key="7">
    <source>
        <dbReference type="EMBL" id="EAL2684303.1"/>
    </source>
</evidence>
<evidence type="ECO:0000313" key="9">
    <source>
        <dbReference type="EMBL" id="EAL6855272.1"/>
    </source>
</evidence>
<dbReference type="EMBL" id="AACEQH010000018">
    <property type="protein sequence ID" value="EAK2501319.1"/>
    <property type="molecule type" value="Genomic_DNA"/>
</dbReference>
<dbReference type="RefSeq" id="WP_002779183.1">
    <property type="nucleotide sequence ID" value="NZ_AANORL020000008.1"/>
</dbReference>
<dbReference type="GO" id="GO:0005829">
    <property type="term" value="C:cytosol"/>
    <property type="evidence" value="ECO:0007669"/>
    <property type="project" value="TreeGrafter"/>
</dbReference>
<dbReference type="EMBL" id="AACAMH010000061">
    <property type="protein sequence ID" value="EAJ7597127.1"/>
    <property type="molecule type" value="Genomic_DNA"/>
</dbReference>
<dbReference type="EMBL" id="AAMHEF010000024">
    <property type="protein sequence ID" value="EDH3168929.1"/>
    <property type="molecule type" value="Genomic_DNA"/>
</dbReference>
<evidence type="ECO:0000313" key="2">
    <source>
        <dbReference type="EMBL" id="EAJ7778729.1"/>
    </source>
</evidence>
<protein>
    <submittedName>
        <fullName evidence="10">YhcH/YjgK/YiaL family protein</fullName>
    </submittedName>
</protein>
<dbReference type="EMBL" id="AAJEOU010000007">
    <property type="protein sequence ID" value="ECL0293439.1"/>
    <property type="molecule type" value="Genomic_DNA"/>
</dbReference>
<dbReference type="EMBL" id="AACBRT010000018">
    <property type="protein sequence ID" value="EAK0055956.1"/>
    <property type="molecule type" value="Genomic_DNA"/>
</dbReference>
<gene>
    <name evidence="1" type="ORF">A7M21_08025</name>
    <name evidence="7" type="ORF">AZ785_08535</name>
    <name evidence="2" type="ORF">BB944_01805</name>
    <name evidence="3" type="ORF">BWN18_08730</name>
    <name evidence="4" type="ORF">BZ257_08495</name>
    <name evidence="5" type="ORF">C5K60_07645</name>
    <name evidence="8" type="ORF">DO886_08455</name>
    <name evidence="9" type="ORF">DST87_08970</name>
    <name evidence="6" type="ORF">FBI24_08580</name>
    <name evidence="10" type="ORF">FKJ23_06145</name>
    <name evidence="11" type="ORF">GC734_08425</name>
</gene>
<dbReference type="EMBL" id="AACOOI010000028">
    <property type="protein sequence ID" value="EAL4753324.1"/>
    <property type="molecule type" value="Genomic_DNA"/>
</dbReference>
<dbReference type="EMBL" id="AACHGX010000011">
    <property type="protein sequence ID" value="EAK5620084.1"/>
    <property type="molecule type" value="Genomic_DNA"/>
</dbReference>
<evidence type="ECO:0000313" key="11">
    <source>
        <dbReference type="EMBL" id="EDH3168929.1"/>
    </source>
</evidence>
<evidence type="ECO:0000313" key="4">
    <source>
        <dbReference type="EMBL" id="EAK2501319.1"/>
    </source>
</evidence>
<organism evidence="10">
    <name type="scientific">Campylobacter coli</name>
    <dbReference type="NCBI Taxonomy" id="195"/>
    <lineage>
        <taxon>Bacteria</taxon>
        <taxon>Pseudomonadati</taxon>
        <taxon>Campylobacterota</taxon>
        <taxon>Epsilonproteobacteria</taxon>
        <taxon>Campylobacterales</taxon>
        <taxon>Campylobacteraceae</taxon>
        <taxon>Campylobacter</taxon>
    </lineage>
</organism>
<dbReference type="InterPro" id="IPR037012">
    <property type="entry name" value="NanQ/TabA/YiaL_sf"/>
</dbReference>
<evidence type="ECO:0000313" key="8">
    <source>
        <dbReference type="EMBL" id="EAL4753324.1"/>
    </source>
</evidence>
<dbReference type="AlphaFoldDB" id="A0A5Y7FWA9"/>
<dbReference type="EMBL" id="AACMUQ010000019">
    <property type="protein sequence ID" value="EAL2684303.1"/>
    <property type="molecule type" value="Genomic_DNA"/>
</dbReference>
<reference evidence="4" key="1">
    <citation type="submission" date="2018-05" db="EMBL/GenBank/DDBJ databases">
        <authorList>
            <consortium name="PulseNet: The National Subtyping Network for Foodborne Disease Surveillance"/>
            <person name="Tarr C.L."/>
            <person name="Trees E."/>
            <person name="Katz L.S."/>
            <person name="Carleton-Romer H.A."/>
            <person name="Stroika S."/>
            <person name="Kucerova Z."/>
            <person name="Roache K.F."/>
            <person name="Sabol A.L."/>
            <person name="Besser J."/>
            <person name="Gerner-Smidt P."/>
        </authorList>
    </citation>
    <scope>NUCLEOTIDE SEQUENCE</scope>
    <source>
        <strain evidence="4">PNUSAC001416</strain>
    </source>
</reference>
<evidence type="ECO:0000313" key="5">
    <source>
        <dbReference type="EMBL" id="EAK5620084.1"/>
    </source>
</evidence>
<dbReference type="EMBL" id="AACIKK010000027">
    <property type="protein sequence ID" value="EAK6987523.1"/>
    <property type="molecule type" value="Genomic_DNA"/>
</dbReference>
<comment type="caution">
    <text evidence="10">The sequence shown here is derived from an EMBL/GenBank/DDBJ whole genome shotgun (WGS) entry which is preliminary data.</text>
</comment>
<dbReference type="SUPFAM" id="SSF51197">
    <property type="entry name" value="Clavaminate synthase-like"/>
    <property type="match status" value="1"/>
</dbReference>